<dbReference type="PANTHER" id="PTHR43133">
    <property type="entry name" value="RNA POLYMERASE ECF-TYPE SIGMA FACTO"/>
    <property type="match status" value="1"/>
</dbReference>
<evidence type="ECO:0000313" key="9">
    <source>
        <dbReference type="Proteomes" id="UP000580568"/>
    </source>
</evidence>
<evidence type="ECO:0000256" key="2">
    <source>
        <dbReference type="ARBA" id="ARBA00023015"/>
    </source>
</evidence>
<keyword evidence="9" id="KW-1185">Reference proteome</keyword>
<dbReference type="EMBL" id="BLZR01000001">
    <property type="protein sequence ID" value="GFP75584.1"/>
    <property type="molecule type" value="Genomic_DNA"/>
</dbReference>
<keyword evidence="3" id="KW-0731">Sigma factor</keyword>
<evidence type="ECO:0000259" key="7">
    <source>
        <dbReference type="Pfam" id="PF08281"/>
    </source>
</evidence>
<evidence type="ECO:0000256" key="3">
    <source>
        <dbReference type="ARBA" id="ARBA00023082"/>
    </source>
</evidence>
<dbReference type="Proteomes" id="UP000580568">
    <property type="component" value="Unassembled WGS sequence"/>
</dbReference>
<keyword evidence="5" id="KW-0804">Transcription</keyword>
<reference evidence="8 9" key="1">
    <citation type="submission" date="2020-07" db="EMBL/GenBank/DDBJ databases">
        <title>A new beta-1,3-glucan-decomposing anaerobic bacterium isolated from anoxic soil subjected to biological soil disinfestation.</title>
        <authorList>
            <person name="Ueki A."/>
            <person name="Tonouchi A."/>
        </authorList>
    </citation>
    <scope>NUCLEOTIDE SEQUENCE [LARGE SCALE GENOMIC DNA]</scope>
    <source>
        <strain evidence="8 9">TW1</strain>
    </source>
</reference>
<dbReference type="GO" id="GO:0016987">
    <property type="term" value="F:sigma factor activity"/>
    <property type="evidence" value="ECO:0007669"/>
    <property type="project" value="UniProtKB-KW"/>
</dbReference>
<evidence type="ECO:0000256" key="5">
    <source>
        <dbReference type="ARBA" id="ARBA00023163"/>
    </source>
</evidence>
<organism evidence="8 9">
    <name type="scientific">Clostridium fungisolvens</name>
    <dbReference type="NCBI Taxonomy" id="1604897"/>
    <lineage>
        <taxon>Bacteria</taxon>
        <taxon>Bacillati</taxon>
        <taxon>Bacillota</taxon>
        <taxon>Clostridia</taxon>
        <taxon>Eubacteriales</taxon>
        <taxon>Clostridiaceae</taxon>
        <taxon>Clostridium</taxon>
    </lineage>
</organism>
<evidence type="ECO:0000256" key="4">
    <source>
        <dbReference type="ARBA" id="ARBA00023125"/>
    </source>
</evidence>
<dbReference type="InterPro" id="IPR014284">
    <property type="entry name" value="RNA_pol_sigma-70_dom"/>
</dbReference>
<dbReference type="SUPFAM" id="SSF88946">
    <property type="entry name" value="Sigma2 domain of RNA polymerase sigma factors"/>
    <property type="match status" value="1"/>
</dbReference>
<evidence type="ECO:0000256" key="1">
    <source>
        <dbReference type="ARBA" id="ARBA00010641"/>
    </source>
</evidence>
<feature type="domain" description="RNA polymerase sigma-70 region 2" evidence="6">
    <location>
        <begin position="9"/>
        <end position="75"/>
    </location>
</feature>
<dbReference type="SUPFAM" id="SSF88659">
    <property type="entry name" value="Sigma3 and sigma4 domains of RNA polymerase sigma factors"/>
    <property type="match status" value="1"/>
</dbReference>
<feature type="domain" description="RNA polymerase sigma factor 70 region 4 type 2" evidence="7">
    <location>
        <begin position="107"/>
        <end position="158"/>
    </location>
</feature>
<keyword evidence="2" id="KW-0805">Transcription regulation</keyword>
<dbReference type="AlphaFoldDB" id="A0A6V8SEC6"/>
<dbReference type="InterPro" id="IPR013324">
    <property type="entry name" value="RNA_pol_sigma_r3/r4-like"/>
</dbReference>
<name>A0A6V8SEC6_9CLOT</name>
<proteinExistence type="inferred from homology"/>
<comment type="similarity">
    <text evidence="1">Belongs to the sigma-70 factor family. ECF subfamily.</text>
</comment>
<dbReference type="RefSeq" id="WP_183277080.1">
    <property type="nucleotide sequence ID" value="NZ_BLZR01000001.1"/>
</dbReference>
<dbReference type="InterPro" id="IPR013249">
    <property type="entry name" value="RNA_pol_sigma70_r4_t2"/>
</dbReference>
<protein>
    <submittedName>
        <fullName evidence="8">ECF RNA polymerase sigma factor SigM</fullName>
    </submittedName>
</protein>
<comment type="caution">
    <text evidence="8">The sequence shown here is derived from an EMBL/GenBank/DDBJ whole genome shotgun (WGS) entry which is preliminary data.</text>
</comment>
<dbReference type="InterPro" id="IPR007627">
    <property type="entry name" value="RNA_pol_sigma70_r2"/>
</dbReference>
<dbReference type="GO" id="GO:0006352">
    <property type="term" value="P:DNA-templated transcription initiation"/>
    <property type="evidence" value="ECO:0007669"/>
    <property type="project" value="InterPro"/>
</dbReference>
<dbReference type="GO" id="GO:0003677">
    <property type="term" value="F:DNA binding"/>
    <property type="evidence" value="ECO:0007669"/>
    <property type="project" value="UniProtKB-KW"/>
</dbReference>
<accession>A0A6V8SEC6</accession>
<dbReference type="Pfam" id="PF08281">
    <property type="entry name" value="Sigma70_r4_2"/>
    <property type="match status" value="1"/>
</dbReference>
<dbReference type="InterPro" id="IPR039425">
    <property type="entry name" value="RNA_pol_sigma-70-like"/>
</dbReference>
<dbReference type="PANTHER" id="PTHR43133:SF8">
    <property type="entry name" value="RNA POLYMERASE SIGMA FACTOR HI_1459-RELATED"/>
    <property type="match status" value="1"/>
</dbReference>
<dbReference type="NCBIfam" id="TIGR02937">
    <property type="entry name" value="sigma70-ECF"/>
    <property type="match status" value="1"/>
</dbReference>
<dbReference type="CDD" id="cd06171">
    <property type="entry name" value="Sigma70_r4"/>
    <property type="match status" value="1"/>
</dbReference>
<keyword evidence="4" id="KW-0238">DNA-binding</keyword>
<sequence>MSYGLINEMFEQKMKLIHKYLIKLGCSQDNAEDIVQDTFYKALKYIDGIQSDKMSSWLFKVAINKYYDLCRKNNRHIHMSIDEDIFKETLHDSKLVEDFILDLEQKEEILKALNSISDIHKNLLVFKYEMGLSYREIAELLDINENTVKTYLFRAREQFKKVWRDRFEK</sequence>
<dbReference type="Gene3D" id="1.10.10.10">
    <property type="entry name" value="Winged helix-like DNA-binding domain superfamily/Winged helix DNA-binding domain"/>
    <property type="match status" value="1"/>
</dbReference>
<dbReference type="Gene3D" id="1.10.1740.10">
    <property type="match status" value="1"/>
</dbReference>
<evidence type="ECO:0000313" key="8">
    <source>
        <dbReference type="EMBL" id="GFP75584.1"/>
    </source>
</evidence>
<dbReference type="InterPro" id="IPR013325">
    <property type="entry name" value="RNA_pol_sigma_r2"/>
</dbReference>
<evidence type="ECO:0000259" key="6">
    <source>
        <dbReference type="Pfam" id="PF04542"/>
    </source>
</evidence>
<gene>
    <name evidence="8" type="ORF">bsdtw1_01671</name>
</gene>
<dbReference type="InterPro" id="IPR036388">
    <property type="entry name" value="WH-like_DNA-bd_sf"/>
</dbReference>
<dbReference type="Pfam" id="PF04542">
    <property type="entry name" value="Sigma70_r2"/>
    <property type="match status" value="1"/>
</dbReference>